<dbReference type="Gene3D" id="3.30.70.2590">
    <property type="match status" value="1"/>
</dbReference>
<evidence type="ECO:0000313" key="1">
    <source>
        <dbReference type="EMBL" id="TBL68953.1"/>
    </source>
</evidence>
<accession>A0ABD7QAH5</accession>
<dbReference type="Pfam" id="PF03500">
    <property type="entry name" value="Cellsynth_D"/>
    <property type="match status" value="1"/>
</dbReference>
<dbReference type="Proteomes" id="UP000291600">
    <property type="component" value="Unassembled WGS sequence"/>
</dbReference>
<name>A0ABD7QAH5_HAFAL</name>
<dbReference type="AlphaFoldDB" id="A0ABD7QAH5"/>
<comment type="caution">
    <text evidence="1">The sequence shown here is derived from an EMBL/GenBank/DDBJ whole genome shotgun (WGS) entry which is preliminary data.</text>
</comment>
<dbReference type="InterPro" id="IPR022798">
    <property type="entry name" value="BcsD_bac"/>
</dbReference>
<evidence type="ECO:0000313" key="2">
    <source>
        <dbReference type="Proteomes" id="UP000291600"/>
    </source>
</evidence>
<sequence>MTRWVNIRKQRLNSTLNIFWTINTMTNLTINPALRKYHRQQQYVAGWQDLSALFFSGILQTAESEDGRAFLHMIGANLARRFPLGDVQTLGELEDGANAVLSHFGWGIVNIDADEQGINLRHHAWPYATEADDPELWLAGFSAVLEGCWTTWMQTQGAMSEFVTFLTYGGENALNFRCQYKDKE</sequence>
<proteinExistence type="predicted"/>
<protein>
    <submittedName>
        <fullName evidence="1">Cellulose synthase</fullName>
    </submittedName>
</protein>
<dbReference type="InterPro" id="IPR038470">
    <property type="entry name" value="Cellsynth_D_sf"/>
</dbReference>
<reference evidence="1 2" key="1">
    <citation type="submission" date="2019-02" db="EMBL/GenBank/DDBJ databases">
        <title>Comparative genomic analysis of the Hafnia genus genomes.</title>
        <authorList>
            <person name="Zhiqiu Y."/>
            <person name="Chao Y."/>
            <person name="Yuhui D."/>
            <person name="Di H."/>
            <person name="Bin L."/>
        </authorList>
    </citation>
    <scope>NUCLEOTIDE SEQUENCE [LARGE SCALE GENOMIC DNA]</scope>
    <source>
        <strain evidence="1 2">PCM_1210</strain>
    </source>
</reference>
<gene>
    <name evidence="1" type="ORF">EYY96_07325</name>
</gene>
<organism evidence="1 2">
    <name type="scientific">Hafnia alvei</name>
    <dbReference type="NCBI Taxonomy" id="569"/>
    <lineage>
        <taxon>Bacteria</taxon>
        <taxon>Pseudomonadati</taxon>
        <taxon>Pseudomonadota</taxon>
        <taxon>Gammaproteobacteria</taxon>
        <taxon>Enterobacterales</taxon>
        <taxon>Hafniaceae</taxon>
        <taxon>Hafnia</taxon>
    </lineage>
</organism>
<dbReference type="EMBL" id="SITJ01000058">
    <property type="protein sequence ID" value="TBL68953.1"/>
    <property type="molecule type" value="Genomic_DNA"/>
</dbReference>